<organism evidence="1 2">
    <name type="scientific">Multifurca ochricompacta</name>
    <dbReference type="NCBI Taxonomy" id="376703"/>
    <lineage>
        <taxon>Eukaryota</taxon>
        <taxon>Fungi</taxon>
        <taxon>Dikarya</taxon>
        <taxon>Basidiomycota</taxon>
        <taxon>Agaricomycotina</taxon>
        <taxon>Agaricomycetes</taxon>
        <taxon>Russulales</taxon>
        <taxon>Russulaceae</taxon>
        <taxon>Multifurca</taxon>
    </lineage>
</organism>
<proteinExistence type="predicted"/>
<keyword evidence="2" id="KW-1185">Reference proteome</keyword>
<evidence type="ECO:0000313" key="1">
    <source>
        <dbReference type="EMBL" id="KAI0290635.1"/>
    </source>
</evidence>
<gene>
    <name evidence="1" type="ORF">B0F90DRAFT_1784546</name>
</gene>
<dbReference type="Proteomes" id="UP001203297">
    <property type="component" value="Unassembled WGS sequence"/>
</dbReference>
<dbReference type="AlphaFoldDB" id="A0AAD4LV07"/>
<protein>
    <submittedName>
        <fullName evidence="1">Uncharacterized protein</fullName>
    </submittedName>
</protein>
<accession>A0AAD4LV07</accession>
<name>A0AAD4LV07_9AGAM</name>
<dbReference type="EMBL" id="WTXG01000213">
    <property type="protein sequence ID" value="KAI0290635.1"/>
    <property type="molecule type" value="Genomic_DNA"/>
</dbReference>
<comment type="caution">
    <text evidence="1">The sequence shown here is derived from an EMBL/GenBank/DDBJ whole genome shotgun (WGS) entry which is preliminary data.</text>
</comment>
<reference evidence="1" key="1">
    <citation type="journal article" date="2022" name="New Phytol.">
        <title>Evolutionary transition to the ectomycorrhizal habit in the genomes of a hyperdiverse lineage of mushroom-forming fungi.</title>
        <authorList>
            <person name="Looney B."/>
            <person name="Miyauchi S."/>
            <person name="Morin E."/>
            <person name="Drula E."/>
            <person name="Courty P.E."/>
            <person name="Kohler A."/>
            <person name="Kuo A."/>
            <person name="LaButti K."/>
            <person name="Pangilinan J."/>
            <person name="Lipzen A."/>
            <person name="Riley R."/>
            <person name="Andreopoulos W."/>
            <person name="He G."/>
            <person name="Johnson J."/>
            <person name="Nolan M."/>
            <person name="Tritt A."/>
            <person name="Barry K.W."/>
            <person name="Grigoriev I.V."/>
            <person name="Nagy L.G."/>
            <person name="Hibbett D."/>
            <person name="Henrissat B."/>
            <person name="Matheny P.B."/>
            <person name="Labbe J."/>
            <person name="Martin F.M."/>
        </authorList>
    </citation>
    <scope>NUCLEOTIDE SEQUENCE</scope>
    <source>
        <strain evidence="1">BPL690</strain>
    </source>
</reference>
<sequence length="63" mass="7347">MGYYVGARQIGCMAPVRQYVIGPSLEGFPSIQRAPRQGREPERFRFHRTQLPTRSRGTRWPRS</sequence>
<evidence type="ECO:0000313" key="2">
    <source>
        <dbReference type="Proteomes" id="UP001203297"/>
    </source>
</evidence>